<evidence type="ECO:0000313" key="14">
    <source>
        <dbReference type="EMBL" id="KFN89530.1"/>
    </source>
</evidence>
<dbReference type="InterPro" id="IPR002139">
    <property type="entry name" value="Ribo/fructo_kinase"/>
</dbReference>
<evidence type="ECO:0000256" key="7">
    <source>
        <dbReference type="ARBA" id="ARBA00022777"/>
    </source>
</evidence>
<dbReference type="InterPro" id="IPR011611">
    <property type="entry name" value="PfkB_dom"/>
</dbReference>
<evidence type="ECO:0000313" key="15">
    <source>
        <dbReference type="Proteomes" id="UP000029381"/>
    </source>
</evidence>
<evidence type="ECO:0000256" key="3">
    <source>
        <dbReference type="ARBA" id="ARBA00016943"/>
    </source>
</evidence>
<keyword evidence="9" id="KW-0460">Magnesium</keyword>
<evidence type="ECO:0000256" key="1">
    <source>
        <dbReference type="ARBA" id="ARBA00010688"/>
    </source>
</evidence>
<dbReference type="PROSITE" id="PS00584">
    <property type="entry name" value="PFKB_KINASES_2"/>
    <property type="match status" value="1"/>
</dbReference>
<dbReference type="CDD" id="cd01174">
    <property type="entry name" value="ribokinase"/>
    <property type="match status" value="1"/>
</dbReference>
<dbReference type="PATRIC" id="fig|1302648.3.peg.1927"/>
<evidence type="ECO:0000256" key="8">
    <source>
        <dbReference type="ARBA" id="ARBA00022840"/>
    </source>
</evidence>
<dbReference type="InterPro" id="IPR029056">
    <property type="entry name" value="Ribokinase-like"/>
</dbReference>
<dbReference type="PRINTS" id="PR00990">
    <property type="entry name" value="RIBOKINASE"/>
</dbReference>
<evidence type="ECO:0000256" key="2">
    <source>
        <dbReference type="ARBA" id="ARBA00012035"/>
    </source>
</evidence>
<comment type="similarity">
    <text evidence="1 12">Belongs to the carbohydrate kinase PfkB family.</text>
</comment>
<reference evidence="14 15" key="1">
    <citation type="submission" date="2014-08" db="EMBL/GenBank/DDBJ databases">
        <title>Genome sequence of Tetragenococcus muriaticus.</title>
        <authorList>
            <person name="Chuea-nongthon C."/>
            <person name="Rodtong S."/>
            <person name="Yongsawatdigul J."/>
            <person name="Steele J.L."/>
            <person name="Liu X.-y."/>
            <person name="Speers J."/>
            <person name="Glasner J.D."/>
            <person name="Neeno-Eckwall E.C."/>
        </authorList>
    </citation>
    <scope>NUCLEOTIDE SEQUENCE [LARGE SCALE GENOMIC DNA]</scope>
    <source>
        <strain evidence="14 15">3MR10-3</strain>
    </source>
</reference>
<dbReference type="PANTHER" id="PTHR10584:SF166">
    <property type="entry name" value="RIBOKINASE"/>
    <property type="match status" value="1"/>
</dbReference>
<dbReference type="EC" id="2.7.1.15" evidence="2"/>
<keyword evidence="5" id="KW-0479">Metal-binding</keyword>
<keyword evidence="4 12" id="KW-0808">Transferase</keyword>
<dbReference type="EMBL" id="JPVT01000213">
    <property type="protein sequence ID" value="KFN89530.1"/>
    <property type="molecule type" value="Genomic_DNA"/>
</dbReference>
<keyword evidence="8" id="KW-0067">ATP-binding</keyword>
<comment type="caution">
    <text evidence="14">The sequence shown here is derived from an EMBL/GenBank/DDBJ whole genome shotgun (WGS) entry which is preliminary data.</text>
</comment>
<evidence type="ECO:0000256" key="9">
    <source>
        <dbReference type="ARBA" id="ARBA00022842"/>
    </source>
</evidence>
<evidence type="ECO:0000256" key="12">
    <source>
        <dbReference type="RuleBase" id="RU003704"/>
    </source>
</evidence>
<sequence>MYKGDNSIIYVPGANSAVSYQDVREAENVLLTSDIVIVQNELPRETVEYLVDFCYKRDITILLNPAPARPISKEYIDKLNFFTPNETEFSVIFGDKKVEDVLSMYPNKIIITLGSEGAMFHDGEKMVHIPALEVDEIVDTTGAGDTFNGAFAYAQQSSLTIEEAVTFANLTSSVSIQKFGAQTGAPSFEEIQALKEYENSWGFKN</sequence>
<keyword evidence="15" id="KW-1185">Reference proteome</keyword>
<dbReference type="GO" id="GO:0005829">
    <property type="term" value="C:cytosol"/>
    <property type="evidence" value="ECO:0007669"/>
    <property type="project" value="TreeGrafter"/>
</dbReference>
<gene>
    <name evidence="14" type="ORF">TMU3MR103_1967</name>
</gene>
<keyword evidence="6" id="KW-0547">Nucleotide-binding</keyword>
<dbReference type="GO" id="GO:0046872">
    <property type="term" value="F:metal ion binding"/>
    <property type="evidence" value="ECO:0007669"/>
    <property type="project" value="UniProtKB-KW"/>
</dbReference>
<dbReference type="InterPro" id="IPR002173">
    <property type="entry name" value="Carboh/pur_kinase_PfkB_CS"/>
</dbReference>
<proteinExistence type="inferred from homology"/>
<dbReference type="InterPro" id="IPR011877">
    <property type="entry name" value="Ribokinase"/>
</dbReference>
<evidence type="ECO:0000256" key="4">
    <source>
        <dbReference type="ARBA" id="ARBA00022679"/>
    </source>
</evidence>
<evidence type="ECO:0000256" key="11">
    <source>
        <dbReference type="ARBA" id="ARBA00023277"/>
    </source>
</evidence>
<dbReference type="Gene3D" id="3.40.1190.20">
    <property type="match status" value="1"/>
</dbReference>
<name>A0A091BYI5_9ENTE</name>
<evidence type="ECO:0000256" key="6">
    <source>
        <dbReference type="ARBA" id="ARBA00022741"/>
    </source>
</evidence>
<evidence type="ECO:0000256" key="5">
    <source>
        <dbReference type="ARBA" id="ARBA00022723"/>
    </source>
</evidence>
<organism evidence="14 15">
    <name type="scientific">Tetragenococcus muriaticus 3MR10-3</name>
    <dbReference type="NCBI Taxonomy" id="1302648"/>
    <lineage>
        <taxon>Bacteria</taxon>
        <taxon>Bacillati</taxon>
        <taxon>Bacillota</taxon>
        <taxon>Bacilli</taxon>
        <taxon>Lactobacillales</taxon>
        <taxon>Enterococcaceae</taxon>
        <taxon>Tetragenococcus</taxon>
    </lineage>
</organism>
<dbReference type="GO" id="GO:0005524">
    <property type="term" value="F:ATP binding"/>
    <property type="evidence" value="ECO:0007669"/>
    <property type="project" value="UniProtKB-KW"/>
</dbReference>
<dbReference type="AlphaFoldDB" id="A0A091BYI5"/>
<keyword evidence="11" id="KW-0119">Carbohydrate metabolism</keyword>
<dbReference type="Proteomes" id="UP000029381">
    <property type="component" value="Unassembled WGS sequence"/>
</dbReference>
<evidence type="ECO:0000259" key="13">
    <source>
        <dbReference type="Pfam" id="PF00294"/>
    </source>
</evidence>
<keyword evidence="10" id="KW-0630">Potassium</keyword>
<dbReference type="GO" id="GO:0004747">
    <property type="term" value="F:ribokinase activity"/>
    <property type="evidence" value="ECO:0007669"/>
    <property type="project" value="UniProtKB-EC"/>
</dbReference>
<dbReference type="Pfam" id="PF00294">
    <property type="entry name" value="PfkB"/>
    <property type="match status" value="1"/>
</dbReference>
<dbReference type="RefSeq" id="WP_269317477.1">
    <property type="nucleotide sequence ID" value="NZ_JPVT01000213.1"/>
</dbReference>
<evidence type="ECO:0000256" key="10">
    <source>
        <dbReference type="ARBA" id="ARBA00022958"/>
    </source>
</evidence>
<feature type="domain" description="Carbohydrate kinase PfkB" evidence="13">
    <location>
        <begin position="4"/>
        <end position="186"/>
    </location>
</feature>
<protein>
    <recommendedName>
        <fullName evidence="3">Ribokinase</fullName>
        <ecNumber evidence="2">2.7.1.15</ecNumber>
    </recommendedName>
</protein>
<keyword evidence="7 12" id="KW-0418">Kinase</keyword>
<dbReference type="SUPFAM" id="SSF53613">
    <property type="entry name" value="Ribokinase-like"/>
    <property type="match status" value="1"/>
</dbReference>
<dbReference type="PANTHER" id="PTHR10584">
    <property type="entry name" value="SUGAR KINASE"/>
    <property type="match status" value="1"/>
</dbReference>
<accession>A0A091BYI5</accession>
<dbReference type="GO" id="GO:0006014">
    <property type="term" value="P:D-ribose metabolic process"/>
    <property type="evidence" value="ECO:0007669"/>
    <property type="project" value="InterPro"/>
</dbReference>